<dbReference type="HOGENOM" id="CLU_065103_2_2_3"/>
<dbReference type="eggNOG" id="COG4978">
    <property type="taxonomic scope" value="Bacteria"/>
</dbReference>
<dbReference type="eggNOG" id="COG0789">
    <property type="taxonomic scope" value="Bacteria"/>
</dbReference>
<dbReference type="PANTHER" id="PTHR30204">
    <property type="entry name" value="REDOX-CYCLING DRUG-SENSING TRANSCRIPTIONAL ACTIVATOR SOXR"/>
    <property type="match status" value="1"/>
</dbReference>
<dbReference type="InterPro" id="IPR047057">
    <property type="entry name" value="MerR_fam"/>
</dbReference>
<dbReference type="Proteomes" id="UP000000557">
    <property type="component" value="Chromosome"/>
</dbReference>
<dbReference type="Gene3D" id="1.10.1660.10">
    <property type="match status" value="1"/>
</dbReference>
<keyword evidence="4" id="KW-1185">Reference proteome</keyword>
<name>Q7NFT0_GLOVI</name>
<dbReference type="EMBL" id="BA000045">
    <property type="protein sequence ID" value="BAC91385.1"/>
    <property type="molecule type" value="Genomic_DNA"/>
</dbReference>
<dbReference type="InterPro" id="IPR011256">
    <property type="entry name" value="Reg_factor_effector_dom_sf"/>
</dbReference>
<reference evidence="3 4" key="2">
    <citation type="journal article" date="2003" name="DNA Res.">
        <title>Complete genome structure of Gloeobacter violaceus PCC 7421, a cyanobacterium that lacks thylakoids (supplement).</title>
        <authorList>
            <person name="Nakamura Y."/>
            <person name="Kaneko T."/>
            <person name="Sato S."/>
            <person name="Mimuro M."/>
            <person name="Miyashita H."/>
            <person name="Tsuchiya T."/>
            <person name="Sasamoto S."/>
            <person name="Watanabe A."/>
            <person name="Kawashima K."/>
            <person name="Kishida Y."/>
            <person name="Kiyokawa C."/>
            <person name="Kohara M."/>
            <person name="Matsumoto M."/>
            <person name="Matsuno A."/>
            <person name="Nakazaki N."/>
            <person name="Shimpo S."/>
            <person name="Takeuchi C."/>
            <person name="Yamada M."/>
            <person name="Tabata S."/>
        </authorList>
    </citation>
    <scope>NUCLEOTIDE SEQUENCE [LARGE SCALE GENOMIC DNA]</scope>
    <source>
        <strain evidence="4">ATCC 29082 / PCC 7421</strain>
    </source>
</reference>
<evidence type="ECO:0000313" key="4">
    <source>
        <dbReference type="Proteomes" id="UP000000557"/>
    </source>
</evidence>
<dbReference type="AlphaFoldDB" id="Q7NFT0"/>
<dbReference type="STRING" id="251221.gene:10760956"/>
<reference evidence="3 4" key="1">
    <citation type="journal article" date="2003" name="DNA Res.">
        <title>Complete genome structure of Gloeobacter violaceus PCC 7421, a cyanobacterium that lacks thylakoids.</title>
        <authorList>
            <person name="Nakamura Y."/>
            <person name="Kaneko T."/>
            <person name="Sato S."/>
            <person name="Mimuro M."/>
            <person name="Miyashita H."/>
            <person name="Tsuchiya T."/>
            <person name="Sasamoto S."/>
            <person name="Watanabe A."/>
            <person name="Kawashima K."/>
            <person name="Kishida Y."/>
            <person name="Kiyokawa C."/>
            <person name="Kohara M."/>
            <person name="Matsumoto M."/>
            <person name="Matsuno A."/>
            <person name="Nakazaki N."/>
            <person name="Shimpo S."/>
            <person name="Takeuchi C."/>
            <person name="Yamada M."/>
            <person name="Tabata S."/>
        </authorList>
    </citation>
    <scope>NUCLEOTIDE SEQUENCE [LARGE SCALE GENOMIC DNA]</scope>
    <source>
        <strain evidence="4">ATCC 29082 / PCC 7421</strain>
    </source>
</reference>
<evidence type="ECO:0000256" key="1">
    <source>
        <dbReference type="ARBA" id="ARBA00023125"/>
    </source>
</evidence>
<dbReference type="GO" id="GO:0006355">
    <property type="term" value="P:regulation of DNA-templated transcription"/>
    <property type="evidence" value="ECO:0000318"/>
    <property type="project" value="GO_Central"/>
</dbReference>
<dbReference type="PATRIC" id="fig|251221.4.peg.3476"/>
<dbReference type="EnsemblBacteria" id="BAC91385">
    <property type="protein sequence ID" value="BAC91385"/>
    <property type="gene ID" value="BAC91385"/>
</dbReference>
<sequence length="282" mass="30764">MLQIGQFARLGRVSVKTLRHYDEIGLLRPSHIDRQSGYRFYAAAQLVTLARILQLKELGLPLAAIARSLNEPDTLDTALAIRRRELEQAIAADRARLRRLDTLRAALAERAGGDVVIRRIEPVWALSARARVRGPGGEITHLFEDLEHSARHARAAASPFLLIHERDGPDGGWDVEACVPVRPEAEFGGAAGLVEGAAEAAAVTFRGPYAGADAIVERLSSWCATQATAPGGPLRETYFAFGADQDGYRLPRWMLAARPSEYVTEIALPIAVFPSTAEDNRL</sequence>
<gene>
    <name evidence="3" type="ordered locus">glr3444</name>
</gene>
<dbReference type="InterPro" id="IPR000551">
    <property type="entry name" value="MerR-type_HTH_dom"/>
</dbReference>
<accession>Q7NFT0</accession>
<dbReference type="SUPFAM" id="SSF46955">
    <property type="entry name" value="Putative DNA-binding domain"/>
    <property type="match status" value="1"/>
</dbReference>
<evidence type="ECO:0000259" key="2">
    <source>
        <dbReference type="PROSITE" id="PS50937"/>
    </source>
</evidence>
<organism evidence="3 4">
    <name type="scientific">Gloeobacter violaceus (strain ATCC 29082 / PCC 7421)</name>
    <dbReference type="NCBI Taxonomy" id="251221"/>
    <lineage>
        <taxon>Bacteria</taxon>
        <taxon>Bacillati</taxon>
        <taxon>Cyanobacteriota</taxon>
        <taxon>Cyanophyceae</taxon>
        <taxon>Gloeobacterales</taxon>
        <taxon>Gloeobacteraceae</taxon>
        <taxon>Gloeobacter</taxon>
    </lineage>
</organism>
<keyword evidence="1" id="KW-0238">DNA-binding</keyword>
<dbReference type="PANTHER" id="PTHR30204:SF97">
    <property type="entry name" value="MERR FAMILY REGULATORY PROTEIN"/>
    <property type="match status" value="1"/>
</dbReference>
<dbReference type="GO" id="GO:0003700">
    <property type="term" value="F:DNA-binding transcription factor activity"/>
    <property type="evidence" value="ECO:0000318"/>
    <property type="project" value="GO_Central"/>
</dbReference>
<dbReference type="PROSITE" id="PS50937">
    <property type="entry name" value="HTH_MERR_2"/>
    <property type="match status" value="1"/>
</dbReference>
<dbReference type="GO" id="GO:0003677">
    <property type="term" value="F:DNA binding"/>
    <property type="evidence" value="ECO:0007669"/>
    <property type="project" value="UniProtKB-KW"/>
</dbReference>
<dbReference type="CDD" id="cd01107">
    <property type="entry name" value="HTH_BmrR"/>
    <property type="match status" value="1"/>
</dbReference>
<proteinExistence type="predicted"/>
<dbReference type="SMART" id="SM00422">
    <property type="entry name" value="HTH_MERR"/>
    <property type="match status" value="1"/>
</dbReference>
<dbReference type="InterPro" id="IPR009061">
    <property type="entry name" value="DNA-bd_dom_put_sf"/>
</dbReference>
<dbReference type="RefSeq" id="WP_011143433.1">
    <property type="nucleotide sequence ID" value="NC_005125.1"/>
</dbReference>
<protein>
    <submittedName>
        <fullName evidence="3">MerR family transcriptional regulatory protein</fullName>
    </submittedName>
</protein>
<dbReference type="OrthoDB" id="9773308at2"/>
<dbReference type="Gene3D" id="3.20.80.10">
    <property type="entry name" value="Regulatory factor, effector binding domain"/>
    <property type="match status" value="1"/>
</dbReference>
<dbReference type="KEGG" id="gvi:glr3444"/>
<feature type="domain" description="HTH merR-type" evidence="2">
    <location>
        <begin position="1"/>
        <end position="71"/>
    </location>
</feature>
<dbReference type="InParanoid" id="Q7NFT0"/>
<evidence type="ECO:0000313" key="3">
    <source>
        <dbReference type="EMBL" id="BAC91385.1"/>
    </source>
</evidence>
<dbReference type="Pfam" id="PF13411">
    <property type="entry name" value="MerR_1"/>
    <property type="match status" value="1"/>
</dbReference>